<protein>
    <submittedName>
        <fullName evidence="2">Unannotated protein</fullName>
    </submittedName>
</protein>
<dbReference type="EMBL" id="CAFBLX010000102">
    <property type="protein sequence ID" value="CAB4889085.1"/>
    <property type="molecule type" value="Genomic_DNA"/>
</dbReference>
<dbReference type="PANTHER" id="PTHR43546:SF3">
    <property type="entry name" value="UPF0173 METAL-DEPENDENT HYDROLASE MJ1163"/>
    <property type="match status" value="1"/>
</dbReference>
<dbReference type="PANTHER" id="PTHR43546">
    <property type="entry name" value="UPF0173 METAL-DEPENDENT HYDROLASE MJ1163-RELATED"/>
    <property type="match status" value="1"/>
</dbReference>
<sequence length="311" mass="33774">MRVPRSLGRPPLPGAADIATTASATPRSPVSVSFLGVSTLLFDDGESAILTDGFFSRPSLPKTLLLPLRSDGPRIGSALRRAGIGTLDAVVCAHSHFDHALDSAAVALRTGAALVGGSSTAQIGRGAQMPEGRITVVADGSAVELGHFTVTFVESVHSYPDRAHGTIDRPLRQPARVRAFRCGEAWSMAVEHRPSGRRALVHSSAGFRAGMLDGLSAEVVYLSIGQLGRRTREYIDEYWRETVLSVGARRVVLTHWDDFFRPLDRPLRPLPYAFDDMRTSLDVLTACARRDGVDLQLPTLWRRADPWADMV</sequence>
<dbReference type="AlphaFoldDB" id="A0A6J7F6G8"/>
<name>A0A6J7F6G8_9ZZZZ</name>
<reference evidence="2" key="1">
    <citation type="submission" date="2020-05" db="EMBL/GenBank/DDBJ databases">
        <authorList>
            <person name="Chiriac C."/>
            <person name="Salcher M."/>
            <person name="Ghai R."/>
            <person name="Kavagutti S V."/>
        </authorList>
    </citation>
    <scope>NUCLEOTIDE SEQUENCE</scope>
</reference>
<dbReference type="InterPro" id="IPR001279">
    <property type="entry name" value="Metallo-B-lactamas"/>
</dbReference>
<accession>A0A6J7F6G8</accession>
<proteinExistence type="predicted"/>
<evidence type="ECO:0000259" key="1">
    <source>
        <dbReference type="Pfam" id="PF00753"/>
    </source>
</evidence>
<feature type="domain" description="Metallo-beta-lactamase" evidence="1">
    <location>
        <begin position="35"/>
        <end position="129"/>
    </location>
</feature>
<dbReference type="Gene3D" id="3.60.15.10">
    <property type="entry name" value="Ribonuclease Z/Hydroxyacylglutathione hydrolase-like"/>
    <property type="match status" value="1"/>
</dbReference>
<dbReference type="InterPro" id="IPR050114">
    <property type="entry name" value="UPF0173_UPF0282_UlaG_hydrolase"/>
</dbReference>
<gene>
    <name evidence="2" type="ORF">UFOPK3472_01710</name>
</gene>
<organism evidence="2">
    <name type="scientific">freshwater metagenome</name>
    <dbReference type="NCBI Taxonomy" id="449393"/>
    <lineage>
        <taxon>unclassified sequences</taxon>
        <taxon>metagenomes</taxon>
        <taxon>ecological metagenomes</taxon>
    </lineage>
</organism>
<evidence type="ECO:0000313" key="2">
    <source>
        <dbReference type="EMBL" id="CAB4889085.1"/>
    </source>
</evidence>
<dbReference type="Pfam" id="PF00753">
    <property type="entry name" value="Lactamase_B"/>
    <property type="match status" value="1"/>
</dbReference>
<dbReference type="SUPFAM" id="SSF56281">
    <property type="entry name" value="Metallo-hydrolase/oxidoreductase"/>
    <property type="match status" value="1"/>
</dbReference>
<dbReference type="InterPro" id="IPR036866">
    <property type="entry name" value="RibonucZ/Hydroxyglut_hydro"/>
</dbReference>